<protein>
    <submittedName>
        <fullName evidence="1">Uncharacterized protein</fullName>
    </submittedName>
</protein>
<proteinExistence type="predicted"/>
<accession>A0ACD3APS2</accession>
<keyword evidence="2" id="KW-1185">Reference proteome</keyword>
<organism evidence="1 2">
    <name type="scientific">Pluteus cervinus</name>
    <dbReference type="NCBI Taxonomy" id="181527"/>
    <lineage>
        <taxon>Eukaryota</taxon>
        <taxon>Fungi</taxon>
        <taxon>Dikarya</taxon>
        <taxon>Basidiomycota</taxon>
        <taxon>Agaricomycotina</taxon>
        <taxon>Agaricomycetes</taxon>
        <taxon>Agaricomycetidae</taxon>
        <taxon>Agaricales</taxon>
        <taxon>Pluteineae</taxon>
        <taxon>Pluteaceae</taxon>
        <taxon>Pluteus</taxon>
    </lineage>
</organism>
<sequence length="372" mass="42281">MLSPPVRTHLPHTLLDAQHKLDEEIFRLEAHIVSLKVARNALSPISQLYPEILQEIFFLTHISSKQFSRGKASLTLTWVSHMWRDLAQSTSDLWTYIDFKDQKWIQAAVSLTRDRELCFDLNFASGQPWREKHLFGSFYLSHLHRTKTLEIHGLFQVSTRLYLNAIPEWTTPAPILGSLILDCVAIPRNVFSGFCPHLQLLHLMSCKVDWATLPTLIGLKDLHISMPEQRMTVHHLVDVLRSVAITLERLKFCDLLESSESTPDTGVRLQTLKMLSIQADDSNLIKEFLNQISFPPRTKTEISAPWDPAVLEAVTSSKNTSGWETDRLEFNASREGKLQTRKTGSNLQTNQSGESVGITSSLRTTALTWTND</sequence>
<gene>
    <name evidence="1" type="ORF">BDN72DRAFT_913937</name>
</gene>
<reference evidence="1 2" key="1">
    <citation type="journal article" date="2019" name="Nat. Ecol. Evol.">
        <title>Megaphylogeny resolves global patterns of mushroom evolution.</title>
        <authorList>
            <person name="Varga T."/>
            <person name="Krizsan K."/>
            <person name="Foldi C."/>
            <person name="Dima B."/>
            <person name="Sanchez-Garcia M."/>
            <person name="Sanchez-Ramirez S."/>
            <person name="Szollosi G.J."/>
            <person name="Szarkandi J.G."/>
            <person name="Papp V."/>
            <person name="Albert L."/>
            <person name="Andreopoulos W."/>
            <person name="Angelini C."/>
            <person name="Antonin V."/>
            <person name="Barry K.W."/>
            <person name="Bougher N.L."/>
            <person name="Buchanan P."/>
            <person name="Buyck B."/>
            <person name="Bense V."/>
            <person name="Catcheside P."/>
            <person name="Chovatia M."/>
            <person name="Cooper J."/>
            <person name="Damon W."/>
            <person name="Desjardin D."/>
            <person name="Finy P."/>
            <person name="Geml J."/>
            <person name="Haridas S."/>
            <person name="Hughes K."/>
            <person name="Justo A."/>
            <person name="Karasinski D."/>
            <person name="Kautmanova I."/>
            <person name="Kiss B."/>
            <person name="Kocsube S."/>
            <person name="Kotiranta H."/>
            <person name="LaButti K.M."/>
            <person name="Lechner B.E."/>
            <person name="Liimatainen K."/>
            <person name="Lipzen A."/>
            <person name="Lukacs Z."/>
            <person name="Mihaltcheva S."/>
            <person name="Morgado L.N."/>
            <person name="Niskanen T."/>
            <person name="Noordeloos M.E."/>
            <person name="Ohm R.A."/>
            <person name="Ortiz-Santana B."/>
            <person name="Ovrebo C."/>
            <person name="Racz N."/>
            <person name="Riley R."/>
            <person name="Savchenko A."/>
            <person name="Shiryaev A."/>
            <person name="Soop K."/>
            <person name="Spirin V."/>
            <person name="Szebenyi C."/>
            <person name="Tomsovsky M."/>
            <person name="Tulloss R.E."/>
            <person name="Uehling J."/>
            <person name="Grigoriev I.V."/>
            <person name="Vagvolgyi C."/>
            <person name="Papp T."/>
            <person name="Martin F.M."/>
            <person name="Miettinen O."/>
            <person name="Hibbett D.S."/>
            <person name="Nagy L.G."/>
        </authorList>
    </citation>
    <scope>NUCLEOTIDE SEQUENCE [LARGE SCALE GENOMIC DNA]</scope>
    <source>
        <strain evidence="1 2">NL-1719</strain>
    </source>
</reference>
<evidence type="ECO:0000313" key="2">
    <source>
        <dbReference type="Proteomes" id="UP000308600"/>
    </source>
</evidence>
<dbReference type="EMBL" id="ML208374">
    <property type="protein sequence ID" value="TFK67505.1"/>
    <property type="molecule type" value="Genomic_DNA"/>
</dbReference>
<evidence type="ECO:0000313" key="1">
    <source>
        <dbReference type="EMBL" id="TFK67505.1"/>
    </source>
</evidence>
<name>A0ACD3APS2_9AGAR</name>
<dbReference type="Proteomes" id="UP000308600">
    <property type="component" value="Unassembled WGS sequence"/>
</dbReference>